<dbReference type="PANTHER" id="PTHR43285">
    <property type="entry name" value="ANTHRANILATE PHOSPHORIBOSYLTRANSFERASE"/>
    <property type="match status" value="1"/>
</dbReference>
<dbReference type="AlphaFoldDB" id="A0A9D1Q0H6"/>
<dbReference type="NCBIfam" id="TIGR01245">
    <property type="entry name" value="trpD"/>
    <property type="match status" value="1"/>
</dbReference>
<feature type="binding site" evidence="9">
    <location>
        <position position="223"/>
    </location>
    <ligand>
        <name>Mg(2+)</name>
        <dbReference type="ChEBI" id="CHEBI:18420"/>
        <label>2</label>
    </ligand>
</feature>
<keyword evidence="3 9" id="KW-0328">Glycosyltransferase</keyword>
<dbReference type="Gene3D" id="3.40.1030.10">
    <property type="entry name" value="Nucleoside phosphorylase/phosphoribosyltransferase catalytic domain"/>
    <property type="match status" value="1"/>
</dbReference>
<feature type="domain" description="Glycosyl transferase family 3" evidence="10">
    <location>
        <begin position="73"/>
        <end position="322"/>
    </location>
</feature>
<accession>A0A9D1Q0H6</accession>
<comment type="pathway">
    <text evidence="1 9">Amino-acid biosynthesis; L-tryptophan biosynthesis; L-tryptophan from chorismate: step 2/5.</text>
</comment>
<comment type="caution">
    <text evidence="12">The sequence shown here is derived from an EMBL/GenBank/DDBJ whole genome shotgun (WGS) entry which is preliminary data.</text>
</comment>
<dbReference type="Pfam" id="PF00591">
    <property type="entry name" value="Glycos_transf_3"/>
    <property type="match status" value="1"/>
</dbReference>
<feature type="binding site" evidence="9">
    <location>
        <position position="164"/>
    </location>
    <ligand>
        <name>anthranilate</name>
        <dbReference type="ChEBI" id="CHEBI:16567"/>
        <label>2</label>
    </ligand>
</feature>
<feature type="binding site" evidence="9">
    <location>
        <position position="118"/>
    </location>
    <ligand>
        <name>5-phospho-alpha-D-ribose 1-diphosphate</name>
        <dbReference type="ChEBI" id="CHEBI:58017"/>
    </ligand>
</feature>
<dbReference type="PANTHER" id="PTHR43285:SF2">
    <property type="entry name" value="ANTHRANILATE PHOSPHORIBOSYLTRANSFERASE"/>
    <property type="match status" value="1"/>
</dbReference>
<feature type="binding site" evidence="9">
    <location>
        <begin position="88"/>
        <end position="91"/>
    </location>
    <ligand>
        <name>5-phospho-alpha-D-ribose 1-diphosphate</name>
        <dbReference type="ChEBI" id="CHEBI:58017"/>
    </ligand>
</feature>
<organism evidence="12 13">
    <name type="scientific">Candidatus Protoclostridium stercorigallinarum</name>
    <dbReference type="NCBI Taxonomy" id="2838741"/>
    <lineage>
        <taxon>Bacteria</taxon>
        <taxon>Bacillati</taxon>
        <taxon>Bacillota</taxon>
        <taxon>Clostridia</taxon>
        <taxon>Candidatus Protoclostridium</taxon>
    </lineage>
</organism>
<evidence type="ECO:0000256" key="3">
    <source>
        <dbReference type="ARBA" id="ARBA00022676"/>
    </source>
</evidence>
<dbReference type="EC" id="2.4.2.18" evidence="9"/>
<evidence type="ECO:0000256" key="2">
    <source>
        <dbReference type="ARBA" id="ARBA00022605"/>
    </source>
</evidence>
<comment type="similarity">
    <text evidence="8">In the C-terminal section; belongs to the anthranilate phosphoribosyltransferase family.</text>
</comment>
<evidence type="ECO:0000256" key="8">
    <source>
        <dbReference type="ARBA" id="ARBA00061188"/>
    </source>
</evidence>
<name>A0A9D1Q0H6_9FIRM</name>
<dbReference type="EMBL" id="DXHS01000068">
    <property type="protein sequence ID" value="HIW02471.1"/>
    <property type="molecule type" value="Genomic_DNA"/>
</dbReference>
<keyword evidence="9" id="KW-0460">Magnesium</keyword>
<keyword evidence="2 9" id="KW-0028">Amino-acid biosynthesis</keyword>
<keyword evidence="5 9" id="KW-0822">Tryptophan biosynthesis</keyword>
<feature type="binding site" evidence="9">
    <location>
        <position position="79"/>
    </location>
    <ligand>
        <name>anthranilate</name>
        <dbReference type="ChEBI" id="CHEBI:16567"/>
        <label>1</label>
    </ligand>
</feature>
<feature type="binding site" evidence="9">
    <location>
        <position position="90"/>
    </location>
    <ligand>
        <name>Mg(2+)</name>
        <dbReference type="ChEBI" id="CHEBI:18420"/>
        <label>1</label>
    </ligand>
</feature>
<dbReference type="InterPro" id="IPR035902">
    <property type="entry name" value="Nuc_phospho_transferase"/>
</dbReference>
<dbReference type="InterPro" id="IPR000312">
    <property type="entry name" value="Glycosyl_Trfase_fam3"/>
</dbReference>
<dbReference type="Gene3D" id="1.20.970.10">
    <property type="entry name" value="Transferase, Pyrimidine Nucleoside Phosphorylase, Chain C"/>
    <property type="match status" value="1"/>
</dbReference>
<evidence type="ECO:0000313" key="12">
    <source>
        <dbReference type="EMBL" id="HIW02471.1"/>
    </source>
</evidence>
<sequence length="336" mass="35117">MIKEAIGRLSARKNLTYAEAYDAMDEIMSGKASAAQTSAYLTAMAMKNETPEELTASASAMRAHCVKLLQGMDVLEIVGTGGSTNTFNVSTTAALVVAAGGVKVAKHGNRMASGKCGAADVLEALGVNIMLPAAKSVKLLDTAGICFLFAQNYHIAMKYVVPARRELGIRTLFDVLGPLADPAGANMGVMGVTDEKLLVPLARVLSDIGVKSAMVECAEDGADEISASAPTRICEAKGGKVRSFAIAPEQFGMKRCKSYETDGGTPMRNAVTVRDILAGRERGPKRDAVLLNAGAMFAVAGRAKTIAEGVRLAAKIVDDGAAADKLEEFVARSRGK</sequence>
<comment type="catalytic activity">
    <reaction evidence="7 9">
        <text>N-(5-phospho-beta-D-ribosyl)anthranilate + diphosphate = 5-phospho-alpha-D-ribose 1-diphosphate + anthranilate</text>
        <dbReference type="Rhea" id="RHEA:11768"/>
        <dbReference type="ChEBI" id="CHEBI:16567"/>
        <dbReference type="ChEBI" id="CHEBI:18277"/>
        <dbReference type="ChEBI" id="CHEBI:33019"/>
        <dbReference type="ChEBI" id="CHEBI:58017"/>
        <dbReference type="EC" id="2.4.2.18"/>
    </reaction>
</comment>
<comment type="cofactor">
    <cofactor evidence="9">
        <name>Mg(2+)</name>
        <dbReference type="ChEBI" id="CHEBI:18420"/>
    </cofactor>
    <text evidence="9">Binds 2 magnesium ions per monomer.</text>
</comment>
<dbReference type="SUPFAM" id="SSF47648">
    <property type="entry name" value="Nucleoside phosphorylase/phosphoribosyltransferase N-terminal domain"/>
    <property type="match status" value="1"/>
</dbReference>
<comment type="function">
    <text evidence="9">Catalyzes the transfer of the phosphoribosyl group of 5-phosphorylribose-1-pyrophosphate (PRPP) to anthranilate to yield N-(5'-phosphoribosyl)-anthranilate (PRA).</text>
</comment>
<evidence type="ECO:0000256" key="4">
    <source>
        <dbReference type="ARBA" id="ARBA00022679"/>
    </source>
</evidence>
<evidence type="ECO:0000256" key="1">
    <source>
        <dbReference type="ARBA" id="ARBA00004907"/>
    </source>
</evidence>
<evidence type="ECO:0000256" key="5">
    <source>
        <dbReference type="ARBA" id="ARBA00022822"/>
    </source>
</evidence>
<reference evidence="12" key="2">
    <citation type="submission" date="2021-04" db="EMBL/GenBank/DDBJ databases">
        <authorList>
            <person name="Gilroy R."/>
        </authorList>
    </citation>
    <scope>NUCLEOTIDE SEQUENCE</scope>
    <source>
        <strain evidence="12">12435</strain>
    </source>
</reference>
<feature type="binding site" evidence="9">
    <location>
        <position position="224"/>
    </location>
    <ligand>
        <name>Mg(2+)</name>
        <dbReference type="ChEBI" id="CHEBI:18420"/>
        <label>1</label>
    </ligand>
</feature>
<evidence type="ECO:0000259" key="11">
    <source>
        <dbReference type="Pfam" id="PF02885"/>
    </source>
</evidence>
<proteinExistence type="inferred from homology"/>
<reference evidence="12" key="1">
    <citation type="journal article" date="2021" name="PeerJ">
        <title>Extensive microbial diversity within the chicken gut microbiome revealed by metagenomics and culture.</title>
        <authorList>
            <person name="Gilroy R."/>
            <person name="Ravi A."/>
            <person name="Getino M."/>
            <person name="Pursley I."/>
            <person name="Horton D.L."/>
            <person name="Alikhan N.F."/>
            <person name="Baker D."/>
            <person name="Gharbi K."/>
            <person name="Hall N."/>
            <person name="Watson M."/>
            <person name="Adriaenssens E.M."/>
            <person name="Foster-Nyarko E."/>
            <person name="Jarju S."/>
            <person name="Secka A."/>
            <person name="Antonio M."/>
            <person name="Oren A."/>
            <person name="Chaudhuri R.R."/>
            <person name="La Ragione R."/>
            <person name="Hildebrand F."/>
            <person name="Pallen M.J."/>
        </authorList>
    </citation>
    <scope>NUCLEOTIDE SEQUENCE</scope>
    <source>
        <strain evidence="12">12435</strain>
    </source>
</reference>
<evidence type="ECO:0000313" key="13">
    <source>
        <dbReference type="Proteomes" id="UP000823990"/>
    </source>
</evidence>
<comment type="similarity">
    <text evidence="9">Belongs to the anthranilate phosphoribosyltransferase family.</text>
</comment>
<keyword evidence="6 9" id="KW-0057">Aromatic amino acid biosynthesis</keyword>
<dbReference type="Pfam" id="PF02885">
    <property type="entry name" value="Glycos_trans_3N"/>
    <property type="match status" value="1"/>
</dbReference>
<dbReference type="SUPFAM" id="SSF52418">
    <property type="entry name" value="Nucleoside phosphorylase/phosphoribosyltransferase catalytic domain"/>
    <property type="match status" value="1"/>
</dbReference>
<feature type="binding site" evidence="9">
    <location>
        <position position="79"/>
    </location>
    <ligand>
        <name>5-phospho-alpha-D-ribose 1-diphosphate</name>
        <dbReference type="ChEBI" id="CHEBI:58017"/>
    </ligand>
</feature>
<evidence type="ECO:0000256" key="6">
    <source>
        <dbReference type="ARBA" id="ARBA00023141"/>
    </source>
</evidence>
<feature type="binding site" evidence="9">
    <location>
        <position position="109"/>
    </location>
    <ligand>
        <name>anthranilate</name>
        <dbReference type="ChEBI" id="CHEBI:16567"/>
        <label>1</label>
    </ligand>
</feature>
<feature type="domain" description="Glycosyl transferase family 3 N-terminal" evidence="11">
    <location>
        <begin position="3"/>
        <end position="65"/>
    </location>
</feature>
<comment type="subunit">
    <text evidence="9">Homodimer.</text>
</comment>
<comment type="caution">
    <text evidence="9">Lacks conserved residue(s) required for the propagation of feature annotation.</text>
</comment>
<evidence type="ECO:0000256" key="9">
    <source>
        <dbReference type="HAMAP-Rule" id="MF_00211"/>
    </source>
</evidence>
<evidence type="ECO:0000256" key="7">
    <source>
        <dbReference type="ARBA" id="ARBA00052328"/>
    </source>
</evidence>
<feature type="binding site" evidence="9">
    <location>
        <begin position="106"/>
        <end position="114"/>
    </location>
    <ligand>
        <name>5-phospho-alpha-D-ribose 1-diphosphate</name>
        <dbReference type="ChEBI" id="CHEBI:58017"/>
    </ligand>
</feature>
<evidence type="ECO:0000259" key="10">
    <source>
        <dbReference type="Pfam" id="PF00591"/>
    </source>
</evidence>
<keyword evidence="4 9" id="KW-0808">Transferase</keyword>
<keyword evidence="9" id="KW-0479">Metal-binding</keyword>
<dbReference type="InterPro" id="IPR017459">
    <property type="entry name" value="Glycosyl_Trfase_fam3_N_dom"/>
</dbReference>
<dbReference type="InterPro" id="IPR036320">
    <property type="entry name" value="Glycosyl_Trfase_fam3_N_dom_sf"/>
</dbReference>
<dbReference type="HAMAP" id="MF_00211">
    <property type="entry name" value="TrpD"/>
    <property type="match status" value="1"/>
</dbReference>
<dbReference type="GO" id="GO:0000162">
    <property type="term" value="P:L-tryptophan biosynthetic process"/>
    <property type="evidence" value="ECO:0007669"/>
    <property type="project" value="UniProtKB-UniRule"/>
</dbReference>
<gene>
    <name evidence="9 12" type="primary">trpD</name>
    <name evidence="12" type="ORF">H9892_03945</name>
</gene>
<dbReference type="InterPro" id="IPR005940">
    <property type="entry name" value="Anthranilate_Pribosyl_Tfrase"/>
</dbReference>
<feature type="binding site" evidence="9">
    <location>
        <begin position="82"/>
        <end position="83"/>
    </location>
    <ligand>
        <name>5-phospho-alpha-D-ribose 1-diphosphate</name>
        <dbReference type="ChEBI" id="CHEBI:58017"/>
    </ligand>
</feature>
<feature type="binding site" evidence="9">
    <location>
        <position position="86"/>
    </location>
    <ligand>
        <name>5-phospho-alpha-D-ribose 1-diphosphate</name>
        <dbReference type="ChEBI" id="CHEBI:58017"/>
    </ligand>
</feature>
<dbReference type="GO" id="GO:0000287">
    <property type="term" value="F:magnesium ion binding"/>
    <property type="evidence" value="ECO:0007669"/>
    <property type="project" value="UniProtKB-UniRule"/>
</dbReference>
<protein>
    <recommendedName>
        <fullName evidence="9">Anthranilate phosphoribosyltransferase</fullName>
        <ecNumber evidence="9">2.4.2.18</ecNumber>
    </recommendedName>
</protein>
<dbReference type="GO" id="GO:0005829">
    <property type="term" value="C:cytosol"/>
    <property type="evidence" value="ECO:0007669"/>
    <property type="project" value="TreeGrafter"/>
</dbReference>
<dbReference type="FunFam" id="3.40.1030.10:FF:000002">
    <property type="entry name" value="Anthranilate phosphoribosyltransferase"/>
    <property type="match status" value="1"/>
</dbReference>
<feature type="binding site" evidence="9">
    <location>
        <position position="224"/>
    </location>
    <ligand>
        <name>Mg(2+)</name>
        <dbReference type="ChEBI" id="CHEBI:18420"/>
        <label>2</label>
    </ligand>
</feature>
<dbReference type="Proteomes" id="UP000823990">
    <property type="component" value="Unassembled WGS sequence"/>
</dbReference>
<dbReference type="GO" id="GO:0004048">
    <property type="term" value="F:anthranilate phosphoribosyltransferase activity"/>
    <property type="evidence" value="ECO:0007669"/>
    <property type="project" value="UniProtKB-UniRule"/>
</dbReference>